<reference evidence="1" key="1">
    <citation type="journal article" date="2020" name="Stud. Mycol.">
        <title>101 Dothideomycetes genomes: a test case for predicting lifestyles and emergence of pathogens.</title>
        <authorList>
            <person name="Haridas S."/>
            <person name="Albert R."/>
            <person name="Binder M."/>
            <person name="Bloem J."/>
            <person name="Labutti K."/>
            <person name="Salamov A."/>
            <person name="Andreopoulos B."/>
            <person name="Baker S."/>
            <person name="Barry K."/>
            <person name="Bills G."/>
            <person name="Bluhm B."/>
            <person name="Cannon C."/>
            <person name="Castanera R."/>
            <person name="Culley D."/>
            <person name="Daum C."/>
            <person name="Ezra D."/>
            <person name="Gonzalez J."/>
            <person name="Henrissat B."/>
            <person name="Kuo A."/>
            <person name="Liang C."/>
            <person name="Lipzen A."/>
            <person name="Lutzoni F."/>
            <person name="Magnuson J."/>
            <person name="Mondo S."/>
            <person name="Nolan M."/>
            <person name="Ohm R."/>
            <person name="Pangilinan J."/>
            <person name="Park H.-J."/>
            <person name="Ramirez L."/>
            <person name="Alfaro M."/>
            <person name="Sun H."/>
            <person name="Tritt A."/>
            <person name="Yoshinaga Y."/>
            <person name="Zwiers L.-H."/>
            <person name="Turgeon B."/>
            <person name="Goodwin S."/>
            <person name="Spatafora J."/>
            <person name="Crous P."/>
            <person name="Grigoriev I."/>
        </authorList>
    </citation>
    <scope>NUCLEOTIDE SEQUENCE</scope>
    <source>
        <strain evidence="1">HMLAC05119</strain>
    </source>
</reference>
<dbReference type="Gene3D" id="3.90.1200.10">
    <property type="match status" value="1"/>
</dbReference>
<proteinExistence type="predicted"/>
<evidence type="ECO:0008006" key="3">
    <source>
        <dbReference type="Google" id="ProtNLM"/>
    </source>
</evidence>
<name>A0A6A5R0Q2_AMPQU</name>
<sequence>MEHLYEQPNSINDEHNAQAKYKFRHLLNAILPRFIAAEYDRTDFRLVCDDFRYGNMIVNNPTDLKIVAVLDWEWTYAAPYQLFVSPPRWLLIQKPIEWDEPFGSQFQRYQACLDLFLKELEHVENENATRQQEKRLSTLMRRSLSDGKFWFHELMYDCFTPADNPAFKAICNIHPEIMQSLPSEDSELKDFVNAKMTQLAAYTLEWKAMEASE</sequence>
<dbReference type="AlphaFoldDB" id="A0A6A5R0Q2"/>
<evidence type="ECO:0000313" key="2">
    <source>
        <dbReference type="Proteomes" id="UP000800096"/>
    </source>
</evidence>
<evidence type="ECO:0000313" key="1">
    <source>
        <dbReference type="EMBL" id="KAF1920688.1"/>
    </source>
</evidence>
<accession>A0A6A5R0Q2</accession>
<gene>
    <name evidence="1" type="ORF">BDU57DRAFT_544352</name>
</gene>
<keyword evidence="2" id="KW-1185">Reference proteome</keyword>
<dbReference type="Proteomes" id="UP000800096">
    <property type="component" value="Unassembled WGS sequence"/>
</dbReference>
<organism evidence="1 2">
    <name type="scientific">Ampelomyces quisqualis</name>
    <name type="common">Powdery mildew agent</name>
    <dbReference type="NCBI Taxonomy" id="50730"/>
    <lineage>
        <taxon>Eukaryota</taxon>
        <taxon>Fungi</taxon>
        <taxon>Dikarya</taxon>
        <taxon>Ascomycota</taxon>
        <taxon>Pezizomycotina</taxon>
        <taxon>Dothideomycetes</taxon>
        <taxon>Pleosporomycetidae</taxon>
        <taxon>Pleosporales</taxon>
        <taxon>Pleosporineae</taxon>
        <taxon>Phaeosphaeriaceae</taxon>
        <taxon>Ampelomyces</taxon>
    </lineage>
</organism>
<dbReference type="EMBL" id="ML979132">
    <property type="protein sequence ID" value="KAF1920688.1"/>
    <property type="molecule type" value="Genomic_DNA"/>
</dbReference>
<protein>
    <recommendedName>
        <fullName evidence="3">Aminoglycoside phosphotransferase domain-containing protein</fullName>
    </recommendedName>
</protein>
<dbReference type="OrthoDB" id="5412996at2759"/>